<dbReference type="NCBIfam" id="TIGR01536">
    <property type="entry name" value="asn_synth_AEB"/>
    <property type="match status" value="1"/>
</dbReference>
<evidence type="ECO:0000256" key="6">
    <source>
        <dbReference type="ARBA" id="ARBA00022888"/>
    </source>
</evidence>
<dbReference type="Pfam" id="PF13537">
    <property type="entry name" value="GATase_7"/>
    <property type="match status" value="1"/>
</dbReference>
<dbReference type="GO" id="GO:0005524">
    <property type="term" value="F:ATP binding"/>
    <property type="evidence" value="ECO:0007669"/>
    <property type="project" value="UniProtKB-KW"/>
</dbReference>
<sequence>MKFRGKDEGAMCGIGGIACAGADEVPPVGQLTAMAWAMAHRGPDDQGLYRQPGIGLCFRRLSIIDRQGGHQPIGNEDGSIWLVCNGEIYNHHKLRRELQARGHVFRSRSDVEVVLHLYEEKGLDCLGLLRGMFAFALWDQKRRRLLLARDRLGIKPLYYTVLPGKICFASEIKPLLALPGVEAEVNLEAIDSFLTFRFVPAPLTLFKGIVKLQPGHYLTYCRGKIRVKRYWDLPLPATSTMNEDASAAYLLALLQETVRSHLQAETPVGLFLSGGLDSSVLLALAAGESSARLQTFSLGFTRGDRPHQGFWELAEARRLARYYATEHHEIEVSPGDVPGALADIIWQLEEPLGDPTIIPLYFISREAALRVKVVLSGEGADEIFAGYEVYLQPWQRTLLHLLPLPLKKNLLASLATRWPAGLPGKNFLRRATLPVEAWYRGVGLTFNEGEKANLYGPGLKQVITGLEPEAGARAYFPSGDYLSPLEKMLYFDTKYWLADDTLLKADKLTMACSLELRVPFLDHQVVEYAAVLPPNFKIRGKVLKYILKKAVADILPPGVIRRQKLGFTAPITSWINNELHAFAAAVLQSQQFRRREYFRPEVVEGLLKDTRPHPARGRQIFALLVLELWHRLFIDGERQLAAPPVDTEQIVVEGI</sequence>
<dbReference type="CDD" id="cd01991">
    <property type="entry name" value="Asn_synthase_B_C"/>
    <property type="match status" value="1"/>
</dbReference>
<dbReference type="PANTHER" id="PTHR43284">
    <property type="entry name" value="ASPARAGINE SYNTHETASE (GLUTAMINE-HYDROLYZING)"/>
    <property type="match status" value="1"/>
</dbReference>
<dbReference type="PIRSF" id="PIRSF001589">
    <property type="entry name" value="Asn_synthetase_glu-h"/>
    <property type="match status" value="1"/>
</dbReference>
<comment type="catalytic activity">
    <reaction evidence="8">
        <text>L-aspartate + L-glutamine + ATP + H2O = L-asparagine + L-glutamate + AMP + diphosphate + H(+)</text>
        <dbReference type="Rhea" id="RHEA:12228"/>
        <dbReference type="ChEBI" id="CHEBI:15377"/>
        <dbReference type="ChEBI" id="CHEBI:15378"/>
        <dbReference type="ChEBI" id="CHEBI:29985"/>
        <dbReference type="ChEBI" id="CHEBI:29991"/>
        <dbReference type="ChEBI" id="CHEBI:30616"/>
        <dbReference type="ChEBI" id="CHEBI:33019"/>
        <dbReference type="ChEBI" id="CHEBI:58048"/>
        <dbReference type="ChEBI" id="CHEBI:58359"/>
        <dbReference type="ChEBI" id="CHEBI:456215"/>
        <dbReference type="EC" id="6.3.5.4"/>
    </reaction>
</comment>
<feature type="active site" description="For GATase activity" evidence="9">
    <location>
        <position position="12"/>
    </location>
</feature>
<feature type="site" description="Important for beta-aspartyl-AMP intermediate formation" evidence="11">
    <location>
        <position position="378"/>
    </location>
</feature>
<dbReference type="GO" id="GO:0006529">
    <property type="term" value="P:asparagine biosynthetic process"/>
    <property type="evidence" value="ECO:0007669"/>
    <property type="project" value="UniProtKB-KW"/>
</dbReference>
<protein>
    <recommendedName>
        <fullName evidence="3">asparagine synthase (glutamine-hydrolyzing)</fullName>
        <ecNumber evidence="3">6.3.5.4</ecNumber>
    </recommendedName>
</protein>
<dbReference type="PROSITE" id="PS51257">
    <property type="entry name" value="PROKAR_LIPOPROTEIN"/>
    <property type="match status" value="1"/>
</dbReference>
<dbReference type="InterPro" id="IPR001962">
    <property type="entry name" value="Asn_synthase"/>
</dbReference>
<dbReference type="AlphaFoldDB" id="A0A0S6UDU6"/>
<evidence type="ECO:0000256" key="9">
    <source>
        <dbReference type="PIRSR" id="PIRSR001589-1"/>
    </source>
</evidence>
<organism evidence="13">
    <name type="scientific">Moorella thermoacetica Y72</name>
    <dbReference type="NCBI Taxonomy" id="1325331"/>
    <lineage>
        <taxon>Bacteria</taxon>
        <taxon>Bacillati</taxon>
        <taxon>Bacillota</taxon>
        <taxon>Clostridia</taxon>
        <taxon>Neomoorellales</taxon>
        <taxon>Neomoorellaceae</taxon>
        <taxon>Neomoorella</taxon>
    </lineage>
</organism>
<evidence type="ECO:0000256" key="11">
    <source>
        <dbReference type="PIRSR" id="PIRSR001589-3"/>
    </source>
</evidence>
<dbReference type="Pfam" id="PF00733">
    <property type="entry name" value="Asn_synthase"/>
    <property type="match status" value="1"/>
</dbReference>
<feature type="domain" description="Glutamine amidotransferase type-2" evidence="12">
    <location>
        <begin position="12"/>
        <end position="223"/>
    </location>
</feature>
<dbReference type="Gene3D" id="3.40.50.620">
    <property type="entry name" value="HUPs"/>
    <property type="match status" value="1"/>
</dbReference>
<dbReference type="GO" id="GO:0005829">
    <property type="term" value="C:cytosol"/>
    <property type="evidence" value="ECO:0007669"/>
    <property type="project" value="TreeGrafter"/>
</dbReference>
<evidence type="ECO:0000256" key="10">
    <source>
        <dbReference type="PIRSR" id="PIRSR001589-2"/>
    </source>
</evidence>
<dbReference type="SUPFAM" id="SSF52402">
    <property type="entry name" value="Adenine nucleotide alpha hydrolases-like"/>
    <property type="match status" value="1"/>
</dbReference>
<dbReference type="InterPro" id="IPR017932">
    <property type="entry name" value="GATase_2_dom"/>
</dbReference>
<keyword evidence="9" id="KW-0028">Amino-acid biosynthesis</keyword>
<dbReference type="GO" id="GO:0004066">
    <property type="term" value="F:asparagine synthase (glutamine-hydrolyzing) activity"/>
    <property type="evidence" value="ECO:0007669"/>
    <property type="project" value="UniProtKB-EC"/>
</dbReference>
<evidence type="ECO:0000313" key="13">
    <source>
        <dbReference type="EMBL" id="GAF27255.1"/>
    </source>
</evidence>
<dbReference type="CDD" id="cd00712">
    <property type="entry name" value="AsnB"/>
    <property type="match status" value="1"/>
</dbReference>
<dbReference type="InterPro" id="IPR014729">
    <property type="entry name" value="Rossmann-like_a/b/a_fold"/>
</dbReference>
<evidence type="ECO:0000256" key="5">
    <source>
        <dbReference type="ARBA" id="ARBA00022840"/>
    </source>
</evidence>
<dbReference type="SUPFAM" id="SSF56235">
    <property type="entry name" value="N-terminal nucleophile aminohydrolases (Ntn hydrolases)"/>
    <property type="match status" value="1"/>
</dbReference>
<dbReference type="PANTHER" id="PTHR43284:SF1">
    <property type="entry name" value="ASPARAGINE SYNTHETASE"/>
    <property type="match status" value="1"/>
</dbReference>
<evidence type="ECO:0000256" key="1">
    <source>
        <dbReference type="ARBA" id="ARBA00005187"/>
    </source>
</evidence>
<keyword evidence="7 9" id="KW-0315">Glutamine amidotransferase</keyword>
<evidence type="ECO:0000256" key="4">
    <source>
        <dbReference type="ARBA" id="ARBA00022741"/>
    </source>
</evidence>
<dbReference type="PROSITE" id="PS51278">
    <property type="entry name" value="GATASE_TYPE_2"/>
    <property type="match status" value="1"/>
</dbReference>
<keyword evidence="6 9" id="KW-0061">Asparagine biosynthesis</keyword>
<name>A0A0S6UDU6_NEOTH</name>
<dbReference type="InterPro" id="IPR033738">
    <property type="entry name" value="AsnB_N"/>
</dbReference>
<evidence type="ECO:0000256" key="3">
    <source>
        <dbReference type="ARBA" id="ARBA00012737"/>
    </source>
</evidence>
<keyword evidence="4 10" id="KW-0547">Nucleotide-binding</keyword>
<gene>
    <name evidence="13" type="ORF">MTY_2596</name>
</gene>
<feature type="binding site" evidence="10">
    <location>
        <begin position="376"/>
        <end position="377"/>
    </location>
    <ligand>
        <name>ATP</name>
        <dbReference type="ChEBI" id="CHEBI:30616"/>
    </ligand>
</feature>
<evidence type="ECO:0000256" key="7">
    <source>
        <dbReference type="ARBA" id="ARBA00022962"/>
    </source>
</evidence>
<feature type="binding site" evidence="10">
    <location>
        <position position="110"/>
    </location>
    <ligand>
        <name>L-glutamine</name>
        <dbReference type="ChEBI" id="CHEBI:58359"/>
    </ligand>
</feature>
<evidence type="ECO:0000259" key="12">
    <source>
        <dbReference type="PROSITE" id="PS51278"/>
    </source>
</evidence>
<evidence type="ECO:0000256" key="8">
    <source>
        <dbReference type="ARBA" id="ARBA00048741"/>
    </source>
</evidence>
<accession>A0A0S6UDU6</accession>
<dbReference type="EMBL" id="DF238840">
    <property type="protein sequence ID" value="GAF27255.1"/>
    <property type="molecule type" value="Genomic_DNA"/>
</dbReference>
<dbReference type="Gene3D" id="3.60.20.10">
    <property type="entry name" value="Glutamine Phosphoribosylpyrophosphate, subunit 1, domain 1"/>
    <property type="match status" value="1"/>
</dbReference>
<comment type="pathway">
    <text evidence="1">Amino-acid biosynthesis; L-asparagine biosynthesis; L-asparagine from L-aspartate (L-Gln route): step 1/1.</text>
</comment>
<dbReference type="EC" id="6.3.5.4" evidence="3"/>
<dbReference type="InterPro" id="IPR029055">
    <property type="entry name" value="Ntn_hydrolases_N"/>
</dbReference>
<proteinExistence type="inferred from homology"/>
<evidence type="ECO:0000256" key="2">
    <source>
        <dbReference type="ARBA" id="ARBA00005752"/>
    </source>
</evidence>
<dbReference type="InterPro" id="IPR051786">
    <property type="entry name" value="ASN_synthetase/amidase"/>
</dbReference>
<dbReference type="InterPro" id="IPR006426">
    <property type="entry name" value="Asn_synth_AEB"/>
</dbReference>
<reference evidence="13" key="1">
    <citation type="journal article" date="2014" name="Gene">
        <title>Genome-guided analysis of transformation efficiency and carbon dioxide assimilation by Moorella thermoacetica Y72.</title>
        <authorList>
            <person name="Tsukahara K."/>
            <person name="Kita A."/>
            <person name="Nakashimada Y."/>
            <person name="Hoshino T."/>
            <person name="Murakami K."/>
        </authorList>
    </citation>
    <scope>NUCLEOTIDE SEQUENCE [LARGE SCALE GENOMIC DNA]</scope>
    <source>
        <strain evidence="13">Y72</strain>
    </source>
</reference>
<dbReference type="Proteomes" id="UP000063718">
    <property type="component" value="Unassembled WGS sequence"/>
</dbReference>
<keyword evidence="5 10" id="KW-0067">ATP-binding</keyword>
<comment type="similarity">
    <text evidence="2">Belongs to the asparagine synthetase family.</text>
</comment>